<dbReference type="GO" id="GO:0016301">
    <property type="term" value="F:kinase activity"/>
    <property type="evidence" value="ECO:0007669"/>
    <property type="project" value="InterPro"/>
</dbReference>
<protein>
    <recommendedName>
        <fullName evidence="2">DAGKc domain-containing protein</fullName>
    </recommendedName>
</protein>
<proteinExistence type="predicted"/>
<dbReference type="InterPro" id="IPR016064">
    <property type="entry name" value="NAD/diacylglycerol_kinase_sf"/>
</dbReference>
<dbReference type="Proteomes" id="UP000727993">
    <property type="component" value="Unassembled WGS sequence"/>
</dbReference>
<evidence type="ECO:0000259" key="2">
    <source>
        <dbReference type="PROSITE" id="PS50146"/>
    </source>
</evidence>
<reference evidence="3 4" key="1">
    <citation type="submission" date="2020-10" db="EMBL/GenBank/DDBJ databases">
        <title>Connecting structure to function with the recovery of over 1000 high-quality activated sludge metagenome-assembled genomes encoding full-length rRNA genes using long-read sequencing.</title>
        <authorList>
            <person name="Singleton C.M."/>
            <person name="Petriglieri F."/>
            <person name="Kristensen J.M."/>
            <person name="Kirkegaard R.H."/>
            <person name="Michaelsen T.Y."/>
            <person name="Andersen M.H."/>
            <person name="Karst S.M."/>
            <person name="Dueholm M.S."/>
            <person name="Nielsen P.H."/>
            <person name="Albertsen M."/>
        </authorList>
    </citation>
    <scope>NUCLEOTIDE SEQUENCE [LARGE SCALE GENOMIC DNA]</scope>
    <source>
        <strain evidence="3">Lyne_18-Q3-R50-59_MAXAC.006</strain>
    </source>
</reference>
<evidence type="ECO:0000256" key="1">
    <source>
        <dbReference type="SAM" id="MobiDB-lite"/>
    </source>
</evidence>
<dbReference type="EMBL" id="JADJZA010000001">
    <property type="protein sequence ID" value="MBK9295961.1"/>
    <property type="molecule type" value="Genomic_DNA"/>
</dbReference>
<name>A0A936TC05_9ACTN</name>
<feature type="compositionally biased region" description="Low complexity" evidence="1">
    <location>
        <begin position="94"/>
        <end position="107"/>
    </location>
</feature>
<organism evidence="3 4">
    <name type="scientific">Candidatus Neomicrothrix subdominans</name>
    <dbReference type="NCBI Taxonomy" id="2954438"/>
    <lineage>
        <taxon>Bacteria</taxon>
        <taxon>Bacillati</taxon>
        <taxon>Actinomycetota</taxon>
        <taxon>Acidimicrobiia</taxon>
        <taxon>Acidimicrobiales</taxon>
        <taxon>Microthrixaceae</taxon>
        <taxon>Candidatus Neomicrothrix</taxon>
    </lineage>
</organism>
<evidence type="ECO:0000313" key="3">
    <source>
        <dbReference type="EMBL" id="MBK9295961.1"/>
    </source>
</evidence>
<gene>
    <name evidence="3" type="ORF">IPN02_03610</name>
</gene>
<evidence type="ECO:0000313" key="4">
    <source>
        <dbReference type="Proteomes" id="UP000727993"/>
    </source>
</evidence>
<feature type="region of interest" description="Disordered" evidence="1">
    <location>
        <begin position="47"/>
        <end position="107"/>
    </location>
</feature>
<dbReference type="AlphaFoldDB" id="A0A936TC05"/>
<sequence>MLPGGSTNVLARTLGLADDPVQACLQLLDALDLGLIRRVSLGRVDALTPSNPAATWAGEGLHRSSPRRRAGSPFTSVSVGTPPPSPRWNGGERSSGTSTTCCSSTQG</sequence>
<feature type="domain" description="DAGKc" evidence="2">
    <location>
        <begin position="1"/>
        <end position="48"/>
    </location>
</feature>
<dbReference type="PROSITE" id="PS50146">
    <property type="entry name" value="DAGK"/>
    <property type="match status" value="1"/>
</dbReference>
<dbReference type="SUPFAM" id="SSF111331">
    <property type="entry name" value="NAD kinase/diacylglycerol kinase-like"/>
    <property type="match status" value="1"/>
</dbReference>
<comment type="caution">
    <text evidence="3">The sequence shown here is derived from an EMBL/GenBank/DDBJ whole genome shotgun (WGS) entry which is preliminary data.</text>
</comment>
<accession>A0A936TC05</accession>
<dbReference type="InterPro" id="IPR001206">
    <property type="entry name" value="Diacylglycerol_kinase_cat_dom"/>
</dbReference>